<organism evidence="2 3">
    <name type="scientific">Virgibacillus xinjiangensis</name>
    <dbReference type="NCBI Taxonomy" id="393090"/>
    <lineage>
        <taxon>Bacteria</taxon>
        <taxon>Bacillati</taxon>
        <taxon>Bacillota</taxon>
        <taxon>Bacilli</taxon>
        <taxon>Bacillales</taxon>
        <taxon>Bacillaceae</taxon>
        <taxon>Virgibacillus</taxon>
    </lineage>
</organism>
<evidence type="ECO:0000256" key="1">
    <source>
        <dbReference type="SAM" id="Phobius"/>
    </source>
</evidence>
<evidence type="ECO:0000313" key="3">
    <source>
        <dbReference type="Proteomes" id="UP001595279"/>
    </source>
</evidence>
<keyword evidence="1" id="KW-0472">Membrane</keyword>
<dbReference type="RefSeq" id="WP_390272507.1">
    <property type="nucleotide sequence ID" value="NZ_JBHRSA010000043.1"/>
</dbReference>
<keyword evidence="1" id="KW-1133">Transmembrane helix</keyword>
<comment type="caution">
    <text evidence="2">The sequence shown here is derived from an EMBL/GenBank/DDBJ whole genome shotgun (WGS) entry which is preliminary data.</text>
</comment>
<feature type="transmembrane region" description="Helical" evidence="1">
    <location>
        <begin position="58"/>
        <end position="78"/>
    </location>
</feature>
<name>A0ABV7CXV0_9BACI</name>
<reference evidence="3" key="1">
    <citation type="journal article" date="2019" name="Int. J. Syst. Evol. Microbiol.">
        <title>The Global Catalogue of Microorganisms (GCM) 10K type strain sequencing project: providing services to taxonomists for standard genome sequencing and annotation.</title>
        <authorList>
            <consortium name="The Broad Institute Genomics Platform"/>
            <consortium name="The Broad Institute Genome Sequencing Center for Infectious Disease"/>
            <person name="Wu L."/>
            <person name="Ma J."/>
        </authorList>
    </citation>
    <scope>NUCLEOTIDE SEQUENCE [LARGE SCALE GENOMIC DNA]</scope>
    <source>
        <strain evidence="3">KCTC 13128</strain>
    </source>
</reference>
<protein>
    <submittedName>
        <fullName evidence="2">Uncharacterized protein</fullName>
    </submittedName>
</protein>
<dbReference type="EMBL" id="JBHRSA010000043">
    <property type="protein sequence ID" value="MFC3040845.1"/>
    <property type="molecule type" value="Genomic_DNA"/>
</dbReference>
<evidence type="ECO:0000313" key="2">
    <source>
        <dbReference type="EMBL" id="MFC3040845.1"/>
    </source>
</evidence>
<sequence>MNIIVSILMLFHLFVTICWIANSAFLFSVWGLTVWVLSILLGFIAYKRINEHNIARKPLLYSTAFMAFLLLLTGWIHLTVSSMP</sequence>
<proteinExistence type="predicted"/>
<feature type="transmembrane region" description="Helical" evidence="1">
    <location>
        <begin position="28"/>
        <end position="46"/>
    </location>
</feature>
<keyword evidence="1" id="KW-0812">Transmembrane</keyword>
<dbReference type="Proteomes" id="UP001595279">
    <property type="component" value="Unassembled WGS sequence"/>
</dbReference>
<gene>
    <name evidence="2" type="ORF">ACFOGI_11355</name>
</gene>
<keyword evidence="3" id="KW-1185">Reference proteome</keyword>
<accession>A0ABV7CXV0</accession>